<evidence type="ECO:0000256" key="1">
    <source>
        <dbReference type="ARBA" id="ARBA00004141"/>
    </source>
</evidence>
<gene>
    <name evidence="7" type="ORF">CD29_18185</name>
</gene>
<dbReference type="Proteomes" id="UP000030416">
    <property type="component" value="Unassembled WGS sequence"/>
</dbReference>
<comment type="caution">
    <text evidence="7">The sequence shown here is derived from an EMBL/GenBank/DDBJ whole genome shotgun (WGS) entry which is preliminary data.</text>
</comment>
<dbReference type="GO" id="GO:0016020">
    <property type="term" value="C:membrane"/>
    <property type="evidence" value="ECO:0007669"/>
    <property type="project" value="UniProtKB-SubCell"/>
</dbReference>
<feature type="transmembrane region" description="Helical" evidence="5">
    <location>
        <begin position="99"/>
        <end position="124"/>
    </location>
</feature>
<dbReference type="eggNOG" id="COG2314">
    <property type="taxonomic scope" value="Bacteria"/>
</dbReference>
<keyword evidence="3 5" id="KW-1133">Transmembrane helix</keyword>
<dbReference type="Pfam" id="PF05154">
    <property type="entry name" value="TM2"/>
    <property type="match status" value="1"/>
</dbReference>
<dbReference type="InterPro" id="IPR007829">
    <property type="entry name" value="TM2"/>
</dbReference>
<keyword evidence="2 5" id="KW-0812">Transmembrane</keyword>
<keyword evidence="8" id="KW-1185">Reference proteome</keyword>
<evidence type="ECO:0000313" key="7">
    <source>
        <dbReference type="EMBL" id="KGR75249.1"/>
    </source>
</evidence>
<dbReference type="AlphaFoldDB" id="A0A0A3HS77"/>
<evidence type="ECO:0000256" key="5">
    <source>
        <dbReference type="SAM" id="Phobius"/>
    </source>
</evidence>
<organism evidence="7 8">
    <name type="scientific">Ureibacillus manganicus DSM 26584</name>
    <dbReference type="NCBI Taxonomy" id="1384049"/>
    <lineage>
        <taxon>Bacteria</taxon>
        <taxon>Bacillati</taxon>
        <taxon>Bacillota</taxon>
        <taxon>Bacilli</taxon>
        <taxon>Bacillales</taxon>
        <taxon>Caryophanaceae</taxon>
        <taxon>Ureibacillus</taxon>
    </lineage>
</organism>
<sequence length="145" mass="16456">MKNNKCSQCGAPRDPNAPQCKYCGEKFATTTPNFKISAQDNISPTYVQPSYPQYQNHGRQMIGIQPYWPIKNKTVAGLLGIFLGGFGIHKFYLGKPASGILYLVFCWTYIPAIVGFFEGIVYIASNNQTFQMKHKVRLNEYTDYH</sequence>
<proteinExistence type="predicted"/>
<evidence type="ECO:0000256" key="4">
    <source>
        <dbReference type="ARBA" id="ARBA00023136"/>
    </source>
</evidence>
<protein>
    <recommendedName>
        <fullName evidence="6">TM2 domain-containing protein</fullName>
    </recommendedName>
</protein>
<keyword evidence="4 5" id="KW-0472">Membrane</keyword>
<name>A0A0A3HS77_9BACL</name>
<evidence type="ECO:0000256" key="2">
    <source>
        <dbReference type="ARBA" id="ARBA00022692"/>
    </source>
</evidence>
<comment type="subcellular location">
    <subcellularLocation>
        <location evidence="1">Membrane</location>
        <topology evidence="1">Multi-pass membrane protein</topology>
    </subcellularLocation>
</comment>
<evidence type="ECO:0000313" key="8">
    <source>
        <dbReference type="Proteomes" id="UP000030416"/>
    </source>
</evidence>
<evidence type="ECO:0000256" key="3">
    <source>
        <dbReference type="ARBA" id="ARBA00022989"/>
    </source>
</evidence>
<dbReference type="EMBL" id="JPVN01000032">
    <property type="protein sequence ID" value="KGR75249.1"/>
    <property type="molecule type" value="Genomic_DNA"/>
</dbReference>
<feature type="domain" description="TM2" evidence="6">
    <location>
        <begin position="71"/>
        <end position="120"/>
    </location>
</feature>
<dbReference type="OrthoDB" id="9816361at2"/>
<accession>A0A0A3HS77</accession>
<reference evidence="7 8" key="1">
    <citation type="submission" date="2014-02" db="EMBL/GenBank/DDBJ databases">
        <title>Draft genome sequence of Lysinibacillus manganicus DSM 26584T.</title>
        <authorList>
            <person name="Zhang F."/>
            <person name="Wang G."/>
            <person name="Zhang L."/>
        </authorList>
    </citation>
    <scope>NUCLEOTIDE SEQUENCE [LARGE SCALE GENOMIC DNA]</scope>
    <source>
        <strain evidence="7 8">DSM 26584</strain>
    </source>
</reference>
<feature type="transmembrane region" description="Helical" evidence="5">
    <location>
        <begin position="75"/>
        <end position="93"/>
    </location>
</feature>
<evidence type="ECO:0000259" key="6">
    <source>
        <dbReference type="Pfam" id="PF05154"/>
    </source>
</evidence>